<dbReference type="AlphaFoldDB" id="A0A1B8PKF0"/>
<sequence>MRFEIPAIVWKKYADRYVSANTFITYTIFENGLCNYGEGKFKECRSVDDAMDWVESVHYPAQIDKYFKRVS</sequence>
<name>A0A1B8PKF0_MORNO</name>
<organism evidence="1 2">
    <name type="scientific">Moraxella nonliquefaciens</name>
    <dbReference type="NCBI Taxonomy" id="478"/>
    <lineage>
        <taxon>Bacteria</taxon>
        <taxon>Pseudomonadati</taxon>
        <taxon>Pseudomonadota</taxon>
        <taxon>Gammaproteobacteria</taxon>
        <taxon>Moraxellales</taxon>
        <taxon>Moraxellaceae</taxon>
        <taxon>Moraxella</taxon>
    </lineage>
</organism>
<proteinExistence type="predicted"/>
<reference evidence="1 2" key="1">
    <citation type="submission" date="2016-06" db="EMBL/GenBank/DDBJ databases">
        <title>Draft genome of Moraxella nonliquefaciens CCUG 60284.</title>
        <authorList>
            <person name="Salva-Serra F."/>
            <person name="Engstrom-Jakobsson H."/>
            <person name="Thorell K."/>
            <person name="Gonzales-Siles L."/>
            <person name="Karlsson R."/>
            <person name="Boulund F."/>
            <person name="Engstrand L."/>
            <person name="Kristiansson E."/>
            <person name="Moore E."/>
        </authorList>
    </citation>
    <scope>NUCLEOTIDE SEQUENCE [LARGE SCALE GENOMIC DNA]</scope>
    <source>
        <strain evidence="1 2">CCUG 60284</strain>
    </source>
</reference>
<dbReference type="Proteomes" id="UP000092671">
    <property type="component" value="Unassembled WGS sequence"/>
</dbReference>
<gene>
    <name evidence="1" type="ORF">A9Z60_07595</name>
</gene>
<protein>
    <submittedName>
        <fullName evidence="1">Uncharacterized protein</fullName>
    </submittedName>
</protein>
<evidence type="ECO:0000313" key="1">
    <source>
        <dbReference type="EMBL" id="OBX51443.1"/>
    </source>
</evidence>
<accession>A0A1B8PKF0</accession>
<dbReference type="EMBL" id="LZDN01000006">
    <property type="protein sequence ID" value="OBX51443.1"/>
    <property type="molecule type" value="Genomic_DNA"/>
</dbReference>
<comment type="caution">
    <text evidence="1">The sequence shown here is derived from an EMBL/GenBank/DDBJ whole genome shotgun (WGS) entry which is preliminary data.</text>
</comment>
<evidence type="ECO:0000313" key="2">
    <source>
        <dbReference type="Proteomes" id="UP000092671"/>
    </source>
</evidence>